<dbReference type="PANTHER" id="PTHR18895">
    <property type="entry name" value="HEMK METHYLTRANSFERASE"/>
    <property type="match status" value="1"/>
</dbReference>
<dbReference type="InterPro" id="IPR022446">
    <property type="entry name" value="MeTrfrase_put"/>
</dbReference>
<dbReference type="Pfam" id="PF05175">
    <property type="entry name" value="MTS"/>
    <property type="match status" value="1"/>
</dbReference>
<keyword evidence="3 7" id="KW-0808">Transferase</keyword>
<comment type="caution">
    <text evidence="7">The sequence shown here is derived from an EMBL/GenBank/DDBJ whole genome shotgun (WGS) entry which is preliminary data.</text>
</comment>
<comment type="catalytic activity">
    <reaction evidence="5">
        <text>L-glutaminyl-[peptide chain release factor] + S-adenosyl-L-methionine = N(5)-methyl-L-glutaminyl-[peptide chain release factor] + S-adenosyl-L-homocysteine + H(+)</text>
        <dbReference type="Rhea" id="RHEA:42896"/>
        <dbReference type="Rhea" id="RHEA-COMP:10271"/>
        <dbReference type="Rhea" id="RHEA-COMP:10272"/>
        <dbReference type="ChEBI" id="CHEBI:15378"/>
        <dbReference type="ChEBI" id="CHEBI:30011"/>
        <dbReference type="ChEBI" id="CHEBI:57856"/>
        <dbReference type="ChEBI" id="CHEBI:59789"/>
        <dbReference type="ChEBI" id="CHEBI:61891"/>
        <dbReference type="EC" id="2.1.1.297"/>
    </reaction>
</comment>
<keyword evidence="8" id="KW-1185">Reference proteome</keyword>
<evidence type="ECO:0000256" key="4">
    <source>
        <dbReference type="ARBA" id="ARBA00022691"/>
    </source>
</evidence>
<dbReference type="Proteomes" id="UP000776164">
    <property type="component" value="Unassembled WGS sequence"/>
</dbReference>
<dbReference type="CDD" id="cd02440">
    <property type="entry name" value="AdoMet_MTases"/>
    <property type="match status" value="1"/>
</dbReference>
<dbReference type="EMBL" id="JAFBBU010000001">
    <property type="protein sequence ID" value="MBM7471086.1"/>
    <property type="molecule type" value="Genomic_DNA"/>
</dbReference>
<dbReference type="InterPro" id="IPR007848">
    <property type="entry name" value="Small_mtfrase_dom"/>
</dbReference>
<proteinExistence type="predicted"/>
<accession>A0ABS2L1Z0</accession>
<dbReference type="GO" id="GO:0032259">
    <property type="term" value="P:methylation"/>
    <property type="evidence" value="ECO:0007669"/>
    <property type="project" value="UniProtKB-KW"/>
</dbReference>
<name>A0ABS2L1Z0_9MICO</name>
<dbReference type="InterPro" id="IPR050320">
    <property type="entry name" value="N5-glutamine_MTase"/>
</dbReference>
<feature type="domain" description="Methyltransferase small" evidence="6">
    <location>
        <begin position="99"/>
        <end position="200"/>
    </location>
</feature>
<dbReference type="InterPro" id="IPR004556">
    <property type="entry name" value="HemK-like"/>
</dbReference>
<dbReference type="Gene3D" id="3.40.50.150">
    <property type="entry name" value="Vaccinia Virus protein VP39"/>
    <property type="match status" value="1"/>
</dbReference>
<reference evidence="7 8" key="1">
    <citation type="submission" date="2021-01" db="EMBL/GenBank/DDBJ databases">
        <title>Sequencing the genomes of 1000 actinobacteria strains.</title>
        <authorList>
            <person name="Klenk H.-P."/>
        </authorList>
    </citation>
    <scope>NUCLEOTIDE SEQUENCE [LARGE SCALE GENOMIC DNA]</scope>
    <source>
        <strain evidence="7 8">DSM 13057</strain>
    </source>
</reference>
<evidence type="ECO:0000313" key="7">
    <source>
        <dbReference type="EMBL" id="MBM7471086.1"/>
    </source>
</evidence>
<evidence type="ECO:0000313" key="8">
    <source>
        <dbReference type="Proteomes" id="UP000776164"/>
    </source>
</evidence>
<evidence type="ECO:0000256" key="3">
    <source>
        <dbReference type="ARBA" id="ARBA00022679"/>
    </source>
</evidence>
<keyword evidence="4" id="KW-0949">S-adenosyl-L-methionine</keyword>
<dbReference type="NCBIfam" id="TIGR00536">
    <property type="entry name" value="hemK_fam"/>
    <property type="match status" value="1"/>
</dbReference>
<organism evidence="7 8">
    <name type="scientific">Subtercola frigoramans</name>
    <dbReference type="NCBI Taxonomy" id="120298"/>
    <lineage>
        <taxon>Bacteria</taxon>
        <taxon>Bacillati</taxon>
        <taxon>Actinomycetota</taxon>
        <taxon>Actinomycetes</taxon>
        <taxon>Micrococcales</taxon>
        <taxon>Microbacteriaceae</taxon>
        <taxon>Subtercola</taxon>
    </lineage>
</organism>
<dbReference type="GO" id="GO:0102559">
    <property type="term" value="F:peptide chain release factor N(5)-glutamine methyltransferase activity"/>
    <property type="evidence" value="ECO:0007669"/>
    <property type="project" value="UniProtKB-EC"/>
</dbReference>
<evidence type="ECO:0000256" key="5">
    <source>
        <dbReference type="ARBA" id="ARBA00048391"/>
    </source>
</evidence>
<keyword evidence="2 7" id="KW-0489">Methyltransferase</keyword>
<gene>
    <name evidence="7" type="ORF">JOE66_000720</name>
</gene>
<evidence type="ECO:0000256" key="2">
    <source>
        <dbReference type="ARBA" id="ARBA00022603"/>
    </source>
</evidence>
<dbReference type="Gene3D" id="1.10.8.10">
    <property type="entry name" value="DNA helicase RuvA subunit, C-terminal domain"/>
    <property type="match status" value="1"/>
</dbReference>
<dbReference type="PANTHER" id="PTHR18895:SF74">
    <property type="entry name" value="MTRF1L RELEASE FACTOR GLUTAMINE METHYLTRANSFERASE"/>
    <property type="match status" value="1"/>
</dbReference>
<evidence type="ECO:0000259" key="6">
    <source>
        <dbReference type="Pfam" id="PF05175"/>
    </source>
</evidence>
<dbReference type="InterPro" id="IPR029063">
    <property type="entry name" value="SAM-dependent_MTases_sf"/>
</dbReference>
<dbReference type="EC" id="2.1.1.297" evidence="1"/>
<dbReference type="NCBIfam" id="TIGR03704">
    <property type="entry name" value="PrmC_rel_meth"/>
    <property type="match status" value="1"/>
</dbReference>
<protein>
    <recommendedName>
        <fullName evidence="1">peptide chain release factor N(5)-glutamine methyltransferase</fullName>
        <ecNumber evidence="1">2.1.1.297</ecNumber>
    </recommendedName>
</protein>
<dbReference type="SUPFAM" id="SSF53335">
    <property type="entry name" value="S-adenosyl-L-methionine-dependent methyltransferases"/>
    <property type="match status" value="1"/>
</dbReference>
<sequence length="281" mass="29987">MPVMQTEQEFAQVVARLRGAGCVFAEEEAALVCEAAESPGGLQGLVDRRVSGEPLEYILGWAEFCGRRVGVRPGVFVPRRRSEYLVELALEESRSSDPLVVLDLCCGSGALGLAVARERPDAVLVSVDVDPSAVACARQNLTGVGEVFEGDLYDAVPERLRGRVTTLLVNAPYVPTESIELMPPEARLYEAHVALDGGGDGLDVQRRVAKGAADWLIEGGSLFIETSALQAERTAALFGEAGLESRVECSHEYDATVVIATMPARRAGRSSIAPRGGHLPE</sequence>
<evidence type="ECO:0000256" key="1">
    <source>
        <dbReference type="ARBA" id="ARBA00012771"/>
    </source>
</evidence>